<feature type="region of interest" description="Disordered" evidence="1">
    <location>
        <begin position="44"/>
        <end position="75"/>
    </location>
</feature>
<dbReference type="Pfam" id="PF14128">
    <property type="entry name" value="DUF4295"/>
    <property type="match status" value="1"/>
</dbReference>
<feature type="non-terminal residue" evidence="2">
    <location>
        <position position="75"/>
    </location>
</feature>
<proteinExistence type="predicted"/>
<evidence type="ECO:0000256" key="1">
    <source>
        <dbReference type="SAM" id="MobiDB-lite"/>
    </source>
</evidence>
<dbReference type="EMBL" id="UINC01014922">
    <property type="protein sequence ID" value="SVA63257.1"/>
    <property type="molecule type" value="Genomic_DNA"/>
</dbReference>
<dbReference type="InterPro" id="IPR025379">
    <property type="entry name" value="DUF4295"/>
</dbReference>
<accession>A0A381XGG5</accession>
<gene>
    <name evidence="2" type="ORF">METZ01_LOCUS116111</name>
</gene>
<evidence type="ECO:0000313" key="2">
    <source>
        <dbReference type="EMBL" id="SVA63257.1"/>
    </source>
</evidence>
<sequence length="75" mass="8414">MVRSVKSDKTGAYKFKEEIVIEKYVNEILAGKSPQQVIDELRAKEKEKEKEAAKVAAEAPKEEAPKEEAPKEEAP</sequence>
<dbReference type="AlphaFoldDB" id="A0A381XGG5"/>
<reference evidence="2" key="1">
    <citation type="submission" date="2018-05" db="EMBL/GenBank/DDBJ databases">
        <authorList>
            <person name="Lanie J.A."/>
            <person name="Ng W.-L."/>
            <person name="Kazmierczak K.M."/>
            <person name="Andrzejewski T.M."/>
            <person name="Davidsen T.M."/>
            <person name="Wayne K.J."/>
            <person name="Tettelin H."/>
            <person name="Glass J.I."/>
            <person name="Rusch D."/>
            <person name="Podicherti R."/>
            <person name="Tsui H.-C.T."/>
            <person name="Winkler M.E."/>
        </authorList>
    </citation>
    <scope>NUCLEOTIDE SEQUENCE</scope>
</reference>
<name>A0A381XGG5_9ZZZZ</name>
<protein>
    <submittedName>
        <fullName evidence="2">Uncharacterized protein</fullName>
    </submittedName>
</protein>
<organism evidence="2">
    <name type="scientific">marine metagenome</name>
    <dbReference type="NCBI Taxonomy" id="408172"/>
    <lineage>
        <taxon>unclassified sequences</taxon>
        <taxon>metagenomes</taxon>
        <taxon>ecological metagenomes</taxon>
    </lineage>
</organism>